<evidence type="ECO:0000259" key="10">
    <source>
        <dbReference type="Pfam" id="PF05181"/>
    </source>
</evidence>
<keyword evidence="9" id="KW-0539">Nucleus</keyword>
<evidence type="ECO:0000313" key="11">
    <source>
        <dbReference type="EMBL" id="JAS17278.1"/>
    </source>
</evidence>
<sequence length="149" mass="16814">MSASTTLTEAQKARIEKNRQKAMLIKKSKVVVHPYLKNVGAVESLDKKIIQVDGHNFVDSGGGFLIEINEKYKESKEVHLTEKPPVIIPSDRPACKECGEKIATSYLLQNFNHAVCDKCQDEEKHSLITKTEAKSEYLLKDCDLDKREP</sequence>
<reference evidence="11" key="1">
    <citation type="submission" date="2015-12" db="EMBL/GenBank/DDBJ databases">
        <title>De novo transcriptome assembly of four potential Pierce s Disease insect vectors from Arizona vineyards.</title>
        <authorList>
            <person name="Tassone E.E."/>
        </authorList>
    </citation>
    <scope>NUCLEOTIDE SEQUENCE</scope>
</reference>
<protein>
    <recommendedName>
        <fullName evidence="10">XPA C-terminal domain-containing protein</fullName>
    </recommendedName>
</protein>
<dbReference type="GO" id="GO:0008270">
    <property type="term" value="F:zinc ion binding"/>
    <property type="evidence" value="ECO:0007669"/>
    <property type="project" value="UniProtKB-KW"/>
</dbReference>
<keyword evidence="8" id="KW-0234">DNA repair</keyword>
<dbReference type="InterPro" id="IPR037129">
    <property type="entry name" value="XPA_sf"/>
</dbReference>
<dbReference type="GO" id="GO:0006284">
    <property type="term" value="P:base-excision repair"/>
    <property type="evidence" value="ECO:0007669"/>
    <property type="project" value="TreeGrafter"/>
</dbReference>
<dbReference type="PROSITE" id="PS00753">
    <property type="entry name" value="XPA_2"/>
    <property type="match status" value="1"/>
</dbReference>
<dbReference type="InterPro" id="IPR000465">
    <property type="entry name" value="XPA/RAD14"/>
</dbReference>
<evidence type="ECO:0000256" key="5">
    <source>
        <dbReference type="ARBA" id="ARBA00022771"/>
    </source>
</evidence>
<gene>
    <name evidence="11" type="ORF">g.16000</name>
</gene>
<dbReference type="EMBL" id="GEDC01020020">
    <property type="protein sequence ID" value="JAS17278.1"/>
    <property type="molecule type" value="Transcribed_RNA"/>
</dbReference>
<keyword evidence="5" id="KW-0863">Zinc-finger</keyword>
<dbReference type="Pfam" id="PF05181">
    <property type="entry name" value="XPA_C"/>
    <property type="match status" value="1"/>
</dbReference>
<feature type="domain" description="XPA C-terminal" evidence="10">
    <location>
        <begin position="124"/>
        <end position="148"/>
    </location>
</feature>
<evidence type="ECO:0000256" key="8">
    <source>
        <dbReference type="ARBA" id="ARBA00023204"/>
    </source>
</evidence>
<dbReference type="PANTHER" id="PTHR10142">
    <property type="entry name" value="DNA REPAIR PROTEIN COMPLEMENTING XP-A CELLS"/>
    <property type="match status" value="1"/>
</dbReference>
<evidence type="ECO:0000256" key="4">
    <source>
        <dbReference type="ARBA" id="ARBA00022763"/>
    </source>
</evidence>
<evidence type="ECO:0000256" key="9">
    <source>
        <dbReference type="ARBA" id="ARBA00023242"/>
    </source>
</evidence>
<dbReference type="InterPro" id="IPR022652">
    <property type="entry name" value="Znf_XPA_CS"/>
</dbReference>
<dbReference type="GO" id="GO:0000715">
    <property type="term" value="P:nucleotide-excision repair, DNA damage recognition"/>
    <property type="evidence" value="ECO:0007669"/>
    <property type="project" value="TreeGrafter"/>
</dbReference>
<evidence type="ECO:0000256" key="2">
    <source>
        <dbReference type="ARBA" id="ARBA00005548"/>
    </source>
</evidence>
<dbReference type="GO" id="GO:0003684">
    <property type="term" value="F:damaged DNA binding"/>
    <property type="evidence" value="ECO:0007669"/>
    <property type="project" value="InterPro"/>
</dbReference>
<dbReference type="Pfam" id="PF01286">
    <property type="entry name" value="XPA_N"/>
    <property type="match status" value="1"/>
</dbReference>
<dbReference type="Gene3D" id="3.90.530.10">
    <property type="entry name" value="XPA C-terminal domain"/>
    <property type="match status" value="1"/>
</dbReference>
<evidence type="ECO:0000256" key="1">
    <source>
        <dbReference type="ARBA" id="ARBA00004123"/>
    </source>
</evidence>
<keyword evidence="4" id="KW-0227">DNA damage</keyword>
<organism evidence="11">
    <name type="scientific">Clastoptera arizonana</name>
    <name type="common">Arizona spittle bug</name>
    <dbReference type="NCBI Taxonomy" id="38151"/>
    <lineage>
        <taxon>Eukaryota</taxon>
        <taxon>Metazoa</taxon>
        <taxon>Ecdysozoa</taxon>
        <taxon>Arthropoda</taxon>
        <taxon>Hexapoda</taxon>
        <taxon>Insecta</taxon>
        <taxon>Pterygota</taxon>
        <taxon>Neoptera</taxon>
        <taxon>Paraneoptera</taxon>
        <taxon>Hemiptera</taxon>
        <taxon>Auchenorrhyncha</taxon>
        <taxon>Cercopoidea</taxon>
        <taxon>Clastopteridae</taxon>
        <taxon>Clastoptera</taxon>
    </lineage>
</organism>
<evidence type="ECO:0000256" key="6">
    <source>
        <dbReference type="ARBA" id="ARBA00022833"/>
    </source>
</evidence>
<dbReference type="PANTHER" id="PTHR10142:SF0">
    <property type="entry name" value="DNA REPAIR PROTEIN COMPLEMENTING XP-A CELLS"/>
    <property type="match status" value="1"/>
</dbReference>
<feature type="non-terminal residue" evidence="11">
    <location>
        <position position="149"/>
    </location>
</feature>
<evidence type="ECO:0000256" key="7">
    <source>
        <dbReference type="ARBA" id="ARBA00023125"/>
    </source>
</evidence>
<dbReference type="GO" id="GO:0070914">
    <property type="term" value="P:UV-damage excision repair"/>
    <property type="evidence" value="ECO:0007669"/>
    <property type="project" value="TreeGrafter"/>
</dbReference>
<accession>A0A1B6CV34</accession>
<comment type="subcellular location">
    <subcellularLocation>
        <location evidence="1">Nucleus</location>
    </subcellularLocation>
</comment>
<dbReference type="InterPro" id="IPR022658">
    <property type="entry name" value="XPA_CS"/>
</dbReference>
<dbReference type="AlphaFoldDB" id="A0A1B6CV34"/>
<name>A0A1B6CV34_9HEMI</name>
<keyword evidence="6" id="KW-0862">Zinc</keyword>
<dbReference type="InterPro" id="IPR022656">
    <property type="entry name" value="XPA_C"/>
</dbReference>
<proteinExistence type="inferred from homology"/>
<comment type="similarity">
    <text evidence="2">Belongs to the XPA family.</text>
</comment>
<keyword evidence="7" id="KW-0238">DNA-binding</keyword>
<dbReference type="GO" id="GO:0000110">
    <property type="term" value="C:nucleotide-excision repair factor 1 complex"/>
    <property type="evidence" value="ECO:0007669"/>
    <property type="project" value="TreeGrafter"/>
</dbReference>
<keyword evidence="3" id="KW-0479">Metal-binding</keyword>
<dbReference type="SUPFAM" id="SSF46955">
    <property type="entry name" value="Putative DNA-binding domain"/>
    <property type="match status" value="1"/>
</dbReference>
<dbReference type="SUPFAM" id="SSF57716">
    <property type="entry name" value="Glucocorticoid receptor-like (DNA-binding domain)"/>
    <property type="match status" value="1"/>
</dbReference>
<dbReference type="InterPro" id="IPR009061">
    <property type="entry name" value="DNA-bd_dom_put_sf"/>
</dbReference>
<evidence type="ECO:0000256" key="3">
    <source>
        <dbReference type="ARBA" id="ARBA00022723"/>
    </source>
</evidence>
<dbReference type="GO" id="GO:1901255">
    <property type="term" value="P:nucleotide-excision repair involved in interstrand cross-link repair"/>
    <property type="evidence" value="ECO:0007669"/>
    <property type="project" value="TreeGrafter"/>
</dbReference>